<feature type="chain" id="PRO_5047012358" description="Lipoprotein" evidence="1">
    <location>
        <begin position="23"/>
        <end position="687"/>
    </location>
</feature>
<dbReference type="RefSeq" id="WP_066689587.1">
    <property type="nucleotide sequence ID" value="NZ_CP117025.1"/>
</dbReference>
<feature type="signal peptide" evidence="1">
    <location>
        <begin position="1"/>
        <end position="22"/>
    </location>
</feature>
<evidence type="ECO:0000313" key="3">
    <source>
        <dbReference type="Proteomes" id="UP000076609"/>
    </source>
</evidence>
<comment type="caution">
    <text evidence="2">The sequence shown here is derived from an EMBL/GenBank/DDBJ whole genome shotgun (WGS) entry which is preliminary data.</text>
</comment>
<accession>A0ABR5YEJ9</accession>
<gene>
    <name evidence="2" type="ORF">AVT10_13030</name>
</gene>
<evidence type="ECO:0000313" key="2">
    <source>
        <dbReference type="EMBL" id="KZE16022.1"/>
    </source>
</evidence>
<dbReference type="InterPro" id="IPR008928">
    <property type="entry name" value="6-hairpin_glycosidase_sf"/>
</dbReference>
<dbReference type="SUPFAM" id="SSF48208">
    <property type="entry name" value="Six-hairpin glycosidases"/>
    <property type="match status" value="1"/>
</dbReference>
<organism evidence="2 3">
    <name type="scientific">Sphingomonas hankookensis</name>
    <dbReference type="NCBI Taxonomy" id="563996"/>
    <lineage>
        <taxon>Bacteria</taxon>
        <taxon>Pseudomonadati</taxon>
        <taxon>Pseudomonadota</taxon>
        <taxon>Alphaproteobacteria</taxon>
        <taxon>Sphingomonadales</taxon>
        <taxon>Sphingomonadaceae</taxon>
        <taxon>Sphingomonas</taxon>
    </lineage>
</organism>
<sequence length="687" mass="74113">MKTVARWMLAGVMLAGTGLAVAQRPARAPELAYQLTEGQNLNAFVREGPVAAHLLLRNGTDPRILVAFPAGNSGVGLWFEPVGRAATWRLEQAPRPTTAPGIAGPQPAVQTIASIDAPELRVKQAVLSSIRFLRDYQSVGRFPADVAVDPVVSGNTIRWSRPRLDGRPGYLLQIRLLSGSIRGGVLVAAAGRPLRMEILASSGETPLHGLAANELLNARAANDPGARNALRFLSYREKFLAGSWRFQTYFGRDTLMSLRLLMPVLQPQAIEAGLGSVLARLDARGDVAHEEGIGEFAVVDRRKLNQRSDAAVLDYAMVDDDYMLAPVAAAYLLDHGNTATARAFLDRPIASEAIPGTTAPAGKALVRNLRHVIDSARPFADRPEPSRLIAIPKGRLTGQWRDSEEGLGRGRYAYDVNAVFVPAALESAARLLRAGLLDRYLTAQDRAALSRADAMAAVWRDRAPPLFRVSIPATQARPRIDDYARTLGIPAAPALTALGTAPLVFHAIALDDAGRPIPIVHSDEGFTLMFAEPSPADLETYVTAAMRPFPAGLMTDIGMLVANPAQTDASVQGRFTPAAYHGAVVWSWQQALFAAGLERQLARRDLPPATRAVLTRAQATLWRAIAATRATQSSELWSWDYSGGRYRVMAFGAGKQDVDESNAAQLWSTVYLAVQPPRALSPATGRR</sequence>
<evidence type="ECO:0000256" key="1">
    <source>
        <dbReference type="SAM" id="SignalP"/>
    </source>
</evidence>
<dbReference type="EMBL" id="LQQO01000010">
    <property type="protein sequence ID" value="KZE16022.1"/>
    <property type="molecule type" value="Genomic_DNA"/>
</dbReference>
<evidence type="ECO:0008006" key="4">
    <source>
        <dbReference type="Google" id="ProtNLM"/>
    </source>
</evidence>
<reference evidence="3" key="1">
    <citation type="submission" date="2016-01" db="EMBL/GenBank/DDBJ databases">
        <title>Draft genome of Chromobacterium sp. F49.</title>
        <authorList>
            <person name="Hong K.W."/>
        </authorList>
    </citation>
    <scope>NUCLEOTIDE SEQUENCE [LARGE SCALE GENOMIC DNA]</scope>
    <source>
        <strain evidence="3">CN3</strain>
    </source>
</reference>
<keyword evidence="3" id="KW-1185">Reference proteome</keyword>
<dbReference type="Proteomes" id="UP000076609">
    <property type="component" value="Unassembled WGS sequence"/>
</dbReference>
<name>A0ABR5YEJ9_9SPHN</name>
<protein>
    <recommendedName>
        <fullName evidence="4">Lipoprotein</fullName>
    </recommendedName>
</protein>
<proteinExistence type="predicted"/>
<keyword evidence="1" id="KW-0732">Signal</keyword>